<dbReference type="PRINTS" id="PR01161">
    <property type="entry name" value="TUBULIN"/>
</dbReference>
<dbReference type="EMBL" id="KL596778">
    <property type="protein sequence ID" value="KER25407.1"/>
    <property type="molecule type" value="Genomic_DNA"/>
</dbReference>
<evidence type="ECO:0000256" key="7">
    <source>
        <dbReference type="ARBA" id="ARBA00022723"/>
    </source>
</evidence>
<comment type="cofactor">
    <cofactor evidence="1">
        <name>Mg(2+)</name>
        <dbReference type="ChEBI" id="CHEBI:18420"/>
    </cofactor>
</comment>
<dbReference type="InterPro" id="IPR013838">
    <property type="entry name" value="Beta-tubulin_BS"/>
</dbReference>
<dbReference type="InterPro" id="IPR036525">
    <property type="entry name" value="Tubulin/FtsZ_GTPase_sf"/>
</dbReference>
<dbReference type="InterPro" id="IPR000217">
    <property type="entry name" value="Tubulin"/>
</dbReference>
<dbReference type="FunFam" id="3.40.50.1440:FF:000006">
    <property type="entry name" value="Tubulin beta chain"/>
    <property type="match status" value="1"/>
</dbReference>
<evidence type="ECO:0000259" key="15">
    <source>
        <dbReference type="SMART" id="SM00865"/>
    </source>
</evidence>
<dbReference type="GO" id="GO:0007017">
    <property type="term" value="P:microtubule-based process"/>
    <property type="evidence" value="ECO:0007669"/>
    <property type="project" value="InterPro"/>
</dbReference>
<evidence type="ECO:0000256" key="5">
    <source>
        <dbReference type="ARBA" id="ARBA00022490"/>
    </source>
</evidence>
<dbReference type="OrthoDB" id="6220071at2759"/>
<dbReference type="Gene3D" id="3.30.1330.20">
    <property type="entry name" value="Tubulin/FtsZ, C-terminal domain"/>
    <property type="match status" value="1"/>
</dbReference>
<dbReference type="Gene3D" id="1.10.287.600">
    <property type="entry name" value="Helix hairpin bin"/>
    <property type="match status" value="1"/>
</dbReference>
<dbReference type="Pfam" id="PF00091">
    <property type="entry name" value="Tubulin"/>
    <property type="match status" value="1"/>
</dbReference>
<evidence type="ECO:0000256" key="13">
    <source>
        <dbReference type="RuleBase" id="RU000352"/>
    </source>
</evidence>
<comment type="subunit">
    <text evidence="4 13">Dimer of alpha and beta chains. A typical microtubule is a hollow water-filled tube with an outer diameter of 25 nm and an inner diameter of 15 nM. Alpha-beta heterodimers associate head-to-tail to form protofilaments running lengthwise along the microtubule wall with the beta-tubulin subunit facing the microtubule plus end conferring a structural polarity. Microtubules usually have 13 protofilaments but different protofilament numbers can be found in some organisms and specialized cells.</text>
</comment>
<dbReference type="InterPro" id="IPR003008">
    <property type="entry name" value="Tubulin_FtsZ_GTPase"/>
</dbReference>
<dbReference type="SMART" id="SM00864">
    <property type="entry name" value="Tubulin"/>
    <property type="match status" value="1"/>
</dbReference>
<dbReference type="InterPro" id="IPR008280">
    <property type="entry name" value="Tub_FtsZ_C"/>
</dbReference>
<evidence type="ECO:0000256" key="9">
    <source>
        <dbReference type="ARBA" id="ARBA00022842"/>
    </source>
</evidence>
<name>A0A074ZI00_OPIVI</name>
<keyword evidence="11" id="KW-0206">Cytoskeleton</keyword>
<evidence type="ECO:0000256" key="12">
    <source>
        <dbReference type="ARBA" id="ARBA00034296"/>
    </source>
</evidence>
<reference evidence="16 17" key="1">
    <citation type="submission" date="2013-11" db="EMBL/GenBank/DDBJ databases">
        <title>Opisthorchis viverrini - life in the bile duct.</title>
        <authorList>
            <person name="Young N.D."/>
            <person name="Nagarajan N."/>
            <person name="Lin S.J."/>
            <person name="Korhonen P.K."/>
            <person name="Jex A.R."/>
            <person name="Hall R.S."/>
            <person name="Safavi-Hemami H."/>
            <person name="Kaewkong W."/>
            <person name="Bertrand D."/>
            <person name="Gao S."/>
            <person name="Seet Q."/>
            <person name="Wongkham S."/>
            <person name="Teh B.T."/>
            <person name="Wongkham C."/>
            <person name="Intapan P.M."/>
            <person name="Maleewong W."/>
            <person name="Yang X."/>
            <person name="Hu M."/>
            <person name="Wang Z."/>
            <person name="Hofmann A."/>
            <person name="Sternberg P.W."/>
            <person name="Tan P."/>
            <person name="Wang J."/>
            <person name="Gasser R.B."/>
        </authorList>
    </citation>
    <scope>NUCLEOTIDE SEQUENCE [LARGE SCALE GENOMIC DNA]</scope>
</reference>
<keyword evidence="7" id="KW-0479">Metal-binding</keyword>
<dbReference type="KEGG" id="ovi:T265_07146"/>
<protein>
    <recommendedName>
        <fullName evidence="13">Tubulin beta chain</fullName>
    </recommendedName>
</protein>
<evidence type="ECO:0000256" key="2">
    <source>
        <dbReference type="ARBA" id="ARBA00004245"/>
    </source>
</evidence>
<keyword evidence="17" id="KW-1185">Reference proteome</keyword>
<proteinExistence type="inferred from homology"/>
<keyword evidence="5" id="KW-0963">Cytoplasm</keyword>
<dbReference type="GO" id="GO:0046872">
    <property type="term" value="F:metal ion binding"/>
    <property type="evidence" value="ECO:0007669"/>
    <property type="project" value="UniProtKB-KW"/>
</dbReference>
<dbReference type="InterPro" id="IPR018316">
    <property type="entry name" value="Tubulin/FtsZ_2-layer-sand-dom"/>
</dbReference>
<keyword evidence="6 13" id="KW-0493">Microtubule</keyword>
<dbReference type="GeneID" id="20321325"/>
<dbReference type="CDD" id="cd02187">
    <property type="entry name" value="beta_tubulin"/>
    <property type="match status" value="1"/>
</dbReference>
<dbReference type="SUPFAM" id="SSF55307">
    <property type="entry name" value="Tubulin C-terminal domain-like"/>
    <property type="match status" value="1"/>
</dbReference>
<comment type="similarity">
    <text evidence="3 13">Belongs to the tubulin family.</text>
</comment>
<dbReference type="PANTHER" id="PTHR11588">
    <property type="entry name" value="TUBULIN"/>
    <property type="match status" value="1"/>
</dbReference>
<organism evidence="16 17">
    <name type="scientific">Opisthorchis viverrini</name>
    <name type="common">Southeast Asian liver fluke</name>
    <dbReference type="NCBI Taxonomy" id="6198"/>
    <lineage>
        <taxon>Eukaryota</taxon>
        <taxon>Metazoa</taxon>
        <taxon>Spiralia</taxon>
        <taxon>Lophotrochozoa</taxon>
        <taxon>Platyhelminthes</taxon>
        <taxon>Trematoda</taxon>
        <taxon>Digenea</taxon>
        <taxon>Opisthorchiida</taxon>
        <taxon>Opisthorchiata</taxon>
        <taxon>Opisthorchiidae</taxon>
        <taxon>Opisthorchis</taxon>
    </lineage>
</organism>
<dbReference type="InterPro" id="IPR002453">
    <property type="entry name" value="Beta_tubulin"/>
</dbReference>
<evidence type="ECO:0000256" key="3">
    <source>
        <dbReference type="ARBA" id="ARBA00009636"/>
    </source>
</evidence>
<dbReference type="GO" id="GO:0005874">
    <property type="term" value="C:microtubule"/>
    <property type="evidence" value="ECO:0007669"/>
    <property type="project" value="UniProtKB-KW"/>
</dbReference>
<evidence type="ECO:0000313" key="17">
    <source>
        <dbReference type="Proteomes" id="UP000054324"/>
    </source>
</evidence>
<evidence type="ECO:0000256" key="4">
    <source>
        <dbReference type="ARBA" id="ARBA00011747"/>
    </source>
</evidence>
<dbReference type="GO" id="GO:0003924">
    <property type="term" value="F:GTPase activity"/>
    <property type="evidence" value="ECO:0007669"/>
    <property type="project" value="InterPro"/>
</dbReference>
<keyword evidence="9" id="KW-0460">Magnesium</keyword>
<dbReference type="AlphaFoldDB" id="A0A074ZI00"/>
<feature type="domain" description="Tubulin/FtsZ GTPase" evidence="14">
    <location>
        <begin position="47"/>
        <end position="243"/>
    </location>
</feature>
<evidence type="ECO:0000256" key="11">
    <source>
        <dbReference type="ARBA" id="ARBA00023212"/>
    </source>
</evidence>
<dbReference type="GO" id="GO:0005525">
    <property type="term" value="F:GTP binding"/>
    <property type="evidence" value="ECO:0007669"/>
    <property type="project" value="UniProtKB-UniRule"/>
</dbReference>
<comment type="function">
    <text evidence="12 13">Tubulin is the major constituent of microtubules, a cylinder consisting of laterally associated linear protofilaments composed of alpha- and beta-tubulin heterodimers. Microtubules grow by the addition of GTP-tubulin dimers to the microtubule end, where a stabilizing cap forms. Below the cap, tubulin dimers are in GDP-bound state, owing to GTPase activity of alpha-tubulin.</text>
</comment>
<dbReference type="SUPFAM" id="SSF52490">
    <property type="entry name" value="Tubulin nucleotide-binding domain-like"/>
    <property type="match status" value="1"/>
</dbReference>
<dbReference type="Pfam" id="PF03953">
    <property type="entry name" value="Tubulin_C"/>
    <property type="match status" value="1"/>
</dbReference>
<sequence>MREIVFLQVGQSGNNCGAKFWEIISDEHGVDPNGRYVGDHDLQLERINVYFNEATGGRFVPRCVLVDLDPHTMESVRASPMGQLFRPENYIIGQAGTGNNWARGRYTDGAEMADSVMDVVRKEVEGCDLIQGFQVIHALGGGTGSGMTCLLLEQIKEGWPDRIVNTFSIFPSPKVSDVVVEPYNAIFTIDVLLSLSDETVVLDNEALHSICTNVLNISASFADINHLMSTCVGGMTTCFRFPGQLNSDLRKLAVNMVPFPRLHFFAPCFVPLASRGNQPYKAITVPNLVQQMFDAKHLMAFCDPRQGRFLTCASVFRGRMSMAEVEESMLNVQDKNSQYFVEWIPNNVQNAVCDIPMRGQKMCATFLANTTALQTVFRRIQQAFSAMYRRKAFMHWYSGEGMDESEFVSTESNVNDLISEYQEYQEAKVTL</sequence>
<accession>A0A074ZI00</accession>
<evidence type="ECO:0000313" key="16">
    <source>
        <dbReference type="EMBL" id="KER25407.1"/>
    </source>
</evidence>
<dbReference type="STRING" id="6198.A0A074ZI00"/>
<dbReference type="FunFam" id="3.30.1330.20:FF:000009">
    <property type="entry name" value="Tubulin beta chain"/>
    <property type="match status" value="1"/>
</dbReference>
<evidence type="ECO:0000256" key="8">
    <source>
        <dbReference type="ARBA" id="ARBA00022741"/>
    </source>
</evidence>
<evidence type="ECO:0000256" key="6">
    <source>
        <dbReference type="ARBA" id="ARBA00022701"/>
    </source>
</evidence>
<dbReference type="InterPro" id="IPR037103">
    <property type="entry name" value="Tubulin/FtsZ-like_C"/>
</dbReference>
<keyword evidence="8 13" id="KW-0547">Nucleotide-binding</keyword>
<dbReference type="RefSeq" id="XP_009170854.1">
    <property type="nucleotide sequence ID" value="XM_009172590.1"/>
</dbReference>
<evidence type="ECO:0000256" key="1">
    <source>
        <dbReference type="ARBA" id="ARBA00001946"/>
    </source>
</evidence>
<comment type="subcellular location">
    <subcellularLocation>
        <location evidence="2">Cytoplasm</location>
        <location evidence="2">Cytoskeleton</location>
    </subcellularLocation>
</comment>
<feature type="domain" description="Tubulin/FtsZ 2-layer sandwich" evidence="15">
    <location>
        <begin position="245"/>
        <end position="382"/>
    </location>
</feature>
<dbReference type="PROSITE" id="PS00228">
    <property type="entry name" value="TUBULIN_B_AUTOREG"/>
    <property type="match status" value="1"/>
</dbReference>
<dbReference type="Proteomes" id="UP000054324">
    <property type="component" value="Unassembled WGS sequence"/>
</dbReference>
<dbReference type="InterPro" id="IPR017975">
    <property type="entry name" value="Tubulin_CS"/>
</dbReference>
<dbReference type="GO" id="GO:0005200">
    <property type="term" value="F:structural constituent of cytoskeleton"/>
    <property type="evidence" value="ECO:0007669"/>
    <property type="project" value="InterPro"/>
</dbReference>
<dbReference type="CTD" id="20321325"/>
<keyword evidence="10 13" id="KW-0342">GTP-binding</keyword>
<dbReference type="PRINTS" id="PR01163">
    <property type="entry name" value="BETATUBULIN"/>
</dbReference>
<evidence type="ECO:0000256" key="10">
    <source>
        <dbReference type="ARBA" id="ARBA00023134"/>
    </source>
</evidence>
<dbReference type="SMART" id="SM00865">
    <property type="entry name" value="Tubulin_C"/>
    <property type="match status" value="1"/>
</dbReference>
<gene>
    <name evidence="16" type="ORF">T265_07146</name>
</gene>
<dbReference type="InterPro" id="IPR023123">
    <property type="entry name" value="Tubulin_C"/>
</dbReference>
<dbReference type="PROSITE" id="PS00227">
    <property type="entry name" value="TUBULIN"/>
    <property type="match status" value="1"/>
</dbReference>
<dbReference type="Gene3D" id="3.40.50.1440">
    <property type="entry name" value="Tubulin/FtsZ, GTPase domain"/>
    <property type="match status" value="1"/>
</dbReference>
<evidence type="ECO:0000259" key="14">
    <source>
        <dbReference type="SMART" id="SM00864"/>
    </source>
</evidence>